<feature type="compositionally biased region" description="Basic and acidic residues" evidence="1">
    <location>
        <begin position="1"/>
        <end position="11"/>
    </location>
</feature>
<evidence type="ECO:0008006" key="4">
    <source>
        <dbReference type="Google" id="ProtNLM"/>
    </source>
</evidence>
<dbReference type="AlphaFoldDB" id="A0A2Z4Y795"/>
<protein>
    <recommendedName>
        <fullName evidence="4">DUF4912 domain-containing protein</fullName>
    </recommendedName>
</protein>
<gene>
    <name evidence="2" type="ORF">BRCON_2327</name>
</gene>
<feature type="region of interest" description="Disordered" evidence="1">
    <location>
        <begin position="1"/>
        <end position="20"/>
    </location>
</feature>
<dbReference type="InterPro" id="IPR013783">
    <property type="entry name" value="Ig-like_fold"/>
</dbReference>
<dbReference type="InterPro" id="IPR032585">
    <property type="entry name" value="DUF4912"/>
</dbReference>
<accession>A0A2Z4Y795</accession>
<dbReference type="EMBL" id="CP030759">
    <property type="protein sequence ID" value="AXA37104.1"/>
    <property type="molecule type" value="Genomic_DNA"/>
</dbReference>
<proteinExistence type="predicted"/>
<dbReference type="Pfam" id="PF16258">
    <property type="entry name" value="DUF4912"/>
    <property type="match status" value="1"/>
</dbReference>
<organism evidence="2 3">
    <name type="scientific">Sumerlaea chitinivorans</name>
    <dbReference type="NCBI Taxonomy" id="2250252"/>
    <lineage>
        <taxon>Bacteria</taxon>
        <taxon>Candidatus Sumerlaeota</taxon>
        <taxon>Candidatus Sumerlaeia</taxon>
        <taxon>Candidatus Sumerlaeales</taxon>
        <taxon>Candidatus Sumerlaeaceae</taxon>
        <taxon>Candidatus Sumerlaea</taxon>
    </lineage>
</organism>
<sequence length="290" mass="33031">MREHYFQEHRGAPPLPEVPELPSEYGDTKIVLLVRDPEWVYAYWEINDAVRAEYNLPRHGHSRRMVIRLYNITGRNWPTENAHYFFDIDISPYANNWYIKVPEPDQQWVAELGTFDERGEYLPIVQSNIVRTPRDRMSDETDADWMVVEETWQKIYGMSGALRPLDSSWAGSEELLRHLQKQVYPALRGEGGFAGSGALGSANVAVQPKPGAAKPSAFWLRTETELILYGATEPDASVTVNGEAVVLRSDGSFTLRFALPDGEHQLEVRALSRDGNHQRDIAIHVKKQTK</sequence>
<reference evidence="2 3" key="1">
    <citation type="submission" date="2018-05" db="EMBL/GenBank/DDBJ databases">
        <title>A metagenomic window into the 2 km-deep terrestrial subsurface aquifer revealed taxonomically and functionally diverse microbial community comprising novel uncultured bacterial lineages.</title>
        <authorList>
            <person name="Kadnikov V.V."/>
            <person name="Mardanov A.V."/>
            <person name="Beletsky A.V."/>
            <person name="Banks D."/>
            <person name="Pimenov N.V."/>
            <person name="Frank Y.A."/>
            <person name="Karnachuk O.V."/>
            <person name="Ravin N.V."/>
        </authorList>
    </citation>
    <scope>NUCLEOTIDE SEQUENCE [LARGE SCALE GENOMIC DNA]</scope>
    <source>
        <strain evidence="2">BY</strain>
    </source>
</reference>
<dbReference type="Proteomes" id="UP000262583">
    <property type="component" value="Chromosome"/>
</dbReference>
<evidence type="ECO:0000256" key="1">
    <source>
        <dbReference type="SAM" id="MobiDB-lite"/>
    </source>
</evidence>
<evidence type="ECO:0000313" key="3">
    <source>
        <dbReference type="Proteomes" id="UP000262583"/>
    </source>
</evidence>
<dbReference type="Gene3D" id="2.60.40.10">
    <property type="entry name" value="Immunoglobulins"/>
    <property type="match status" value="1"/>
</dbReference>
<dbReference type="KEGG" id="schv:BRCON_2327"/>
<name>A0A2Z4Y795_SUMC1</name>
<evidence type="ECO:0000313" key="2">
    <source>
        <dbReference type="EMBL" id="AXA37104.1"/>
    </source>
</evidence>